<evidence type="ECO:0000313" key="2">
    <source>
        <dbReference type="EMBL" id="MFC7338278.1"/>
    </source>
</evidence>
<proteinExistence type="predicted"/>
<sequence>MKPQHTIAFVVVAVLATVVIEETRISKMRAEIIRLQAIPRDTPSDIEALVSESPEIIELEPKTQEPTPEPEPTLEADAESPALPSTGRIIPSDFPEPDKETVAKLALSSYSDFALETGLSNRELAYLTDLLEHRKNTLQDTASKWLTSPPSERSALEDTMTLVVAKSDEEIATFLGNPTDAKAFARYHAMQPERDQVAAMAALLDEAGATLDMEKEKQLVETLHQARVGTGSIDWNSPAGLRAIGEGGANERFEKEWQAQSEALAGLLPKFLSESEAAAVLQSREGMKNDIAASIESAVEAINRGSE</sequence>
<comment type="caution">
    <text evidence="2">The sequence shown here is derived from an EMBL/GenBank/DDBJ whole genome shotgun (WGS) entry which is preliminary data.</text>
</comment>
<feature type="region of interest" description="Disordered" evidence="1">
    <location>
        <begin position="53"/>
        <end position="96"/>
    </location>
</feature>
<dbReference type="Proteomes" id="UP001596472">
    <property type="component" value="Unassembled WGS sequence"/>
</dbReference>
<gene>
    <name evidence="2" type="ORF">ACFQY0_13875</name>
</gene>
<accession>A0ABW2LA95</accession>
<reference evidence="3" key="1">
    <citation type="journal article" date="2019" name="Int. J. Syst. Evol. Microbiol.">
        <title>The Global Catalogue of Microorganisms (GCM) 10K type strain sequencing project: providing services to taxonomists for standard genome sequencing and annotation.</title>
        <authorList>
            <consortium name="The Broad Institute Genomics Platform"/>
            <consortium name="The Broad Institute Genome Sequencing Center for Infectious Disease"/>
            <person name="Wu L."/>
            <person name="Ma J."/>
        </authorList>
    </citation>
    <scope>NUCLEOTIDE SEQUENCE [LARGE SCALE GENOMIC DNA]</scope>
    <source>
        <strain evidence="3">CGMCC 4.1467</strain>
    </source>
</reference>
<evidence type="ECO:0000313" key="3">
    <source>
        <dbReference type="Proteomes" id="UP001596472"/>
    </source>
</evidence>
<evidence type="ECO:0000256" key="1">
    <source>
        <dbReference type="SAM" id="MobiDB-lite"/>
    </source>
</evidence>
<dbReference type="RefSeq" id="WP_379713423.1">
    <property type="nucleotide sequence ID" value="NZ_JBHTBS010000007.1"/>
</dbReference>
<organism evidence="2 3">
    <name type="scientific">Haloferula chungangensis</name>
    <dbReference type="NCBI Taxonomy" id="1048331"/>
    <lineage>
        <taxon>Bacteria</taxon>
        <taxon>Pseudomonadati</taxon>
        <taxon>Verrucomicrobiota</taxon>
        <taxon>Verrucomicrobiia</taxon>
        <taxon>Verrucomicrobiales</taxon>
        <taxon>Verrucomicrobiaceae</taxon>
        <taxon>Haloferula</taxon>
    </lineage>
</organism>
<name>A0ABW2LA95_9BACT</name>
<evidence type="ECO:0008006" key="4">
    <source>
        <dbReference type="Google" id="ProtNLM"/>
    </source>
</evidence>
<dbReference type="EMBL" id="JBHTBS010000007">
    <property type="protein sequence ID" value="MFC7338278.1"/>
    <property type="molecule type" value="Genomic_DNA"/>
</dbReference>
<keyword evidence="3" id="KW-1185">Reference proteome</keyword>
<protein>
    <recommendedName>
        <fullName evidence="4">DUF2059 domain-containing protein</fullName>
    </recommendedName>
</protein>